<name>A0ACD5UJZ3_AVESA</name>
<reference evidence="1" key="1">
    <citation type="submission" date="2021-05" db="EMBL/GenBank/DDBJ databases">
        <authorList>
            <person name="Scholz U."/>
            <person name="Mascher M."/>
            <person name="Fiebig A."/>
        </authorList>
    </citation>
    <scope>NUCLEOTIDE SEQUENCE [LARGE SCALE GENOMIC DNA]</scope>
</reference>
<sequence>MEDQGNCCLTCCCPCITFGLVAEIVDRGSTSSGASGAMYIVVGILTGWGCQWLYSCFYRTKMRAQYGLQETPYPDCCVTGFCELCAMCQEFRELRNRGFVMDIGWHANMELQGHNGVTVPPVMHADGMTR</sequence>
<dbReference type="Proteomes" id="UP001732700">
    <property type="component" value="Chromosome 2A"/>
</dbReference>
<accession>A0ACD5UJZ3</accession>
<keyword evidence="2" id="KW-1185">Reference proteome</keyword>
<evidence type="ECO:0000313" key="2">
    <source>
        <dbReference type="Proteomes" id="UP001732700"/>
    </source>
</evidence>
<reference evidence="1" key="2">
    <citation type="submission" date="2025-09" db="UniProtKB">
        <authorList>
            <consortium name="EnsemblPlants"/>
        </authorList>
    </citation>
    <scope>IDENTIFICATION</scope>
</reference>
<protein>
    <submittedName>
        <fullName evidence="1">Uncharacterized protein</fullName>
    </submittedName>
</protein>
<organism evidence="1 2">
    <name type="scientific">Avena sativa</name>
    <name type="common">Oat</name>
    <dbReference type="NCBI Taxonomy" id="4498"/>
    <lineage>
        <taxon>Eukaryota</taxon>
        <taxon>Viridiplantae</taxon>
        <taxon>Streptophyta</taxon>
        <taxon>Embryophyta</taxon>
        <taxon>Tracheophyta</taxon>
        <taxon>Spermatophyta</taxon>
        <taxon>Magnoliopsida</taxon>
        <taxon>Liliopsida</taxon>
        <taxon>Poales</taxon>
        <taxon>Poaceae</taxon>
        <taxon>BOP clade</taxon>
        <taxon>Pooideae</taxon>
        <taxon>Poodae</taxon>
        <taxon>Poeae</taxon>
        <taxon>Poeae Chloroplast Group 1 (Aveneae type)</taxon>
        <taxon>Aveninae</taxon>
        <taxon>Avena</taxon>
    </lineage>
</organism>
<evidence type="ECO:0000313" key="1">
    <source>
        <dbReference type="EnsemblPlants" id="AVESA.00010b.r2.2AG0259510.1.CDS"/>
    </source>
</evidence>
<dbReference type="EnsemblPlants" id="AVESA.00010b.r2.2AG0259510.1">
    <property type="protein sequence ID" value="AVESA.00010b.r2.2AG0259510.1.CDS"/>
    <property type="gene ID" value="AVESA.00010b.r2.2AG0259510"/>
</dbReference>
<proteinExistence type="predicted"/>